<sequence>MDERVENPVLKEIIKTAPEDMDEEQLESFVEAFMEARFIIPAELKSDIAALEGKTDEEIALDEEIDFEIMRLEDEEGNILFPLYTDDDELEKLDFEVYGLVISAEDFAHLLYEIDEDDFDGVIINPFHENAVELPLEAILELFDIVECDDPNCNDPNHHHHHGNEH</sequence>
<proteinExistence type="predicted"/>
<dbReference type="PATRIC" id="fig|294671.3.peg.820"/>
<dbReference type="OrthoDB" id="381124at2157"/>
<dbReference type="Pfam" id="PF07179">
    <property type="entry name" value="SseB"/>
    <property type="match status" value="1"/>
</dbReference>
<evidence type="ECO:0000313" key="4">
    <source>
        <dbReference type="Proteomes" id="UP000066376"/>
    </source>
</evidence>
<evidence type="ECO:0000313" key="3">
    <source>
        <dbReference type="EMBL" id="SFL30439.1"/>
    </source>
</evidence>
<reference evidence="5" key="3">
    <citation type="submission" date="2016-10" db="EMBL/GenBank/DDBJ databases">
        <authorList>
            <person name="Varghese N."/>
        </authorList>
    </citation>
    <scope>NUCLEOTIDE SEQUENCE [LARGE SCALE GENOMIC DNA]</scope>
    <source>
        <strain evidence="5">DSM 16632</strain>
    </source>
</reference>
<reference evidence="3" key="4">
    <citation type="submission" date="2016-10" db="EMBL/GenBank/DDBJ databases">
        <authorList>
            <person name="de Groot N.N."/>
        </authorList>
    </citation>
    <scope>NUCLEOTIDE SEQUENCE [LARGE SCALE GENOMIC DNA]</scope>
    <source>
        <strain evidence="3">DSM 16632</strain>
    </source>
</reference>
<dbReference type="STRING" id="294671.YLM1_0787"/>
<keyword evidence="4" id="KW-1185">Reference proteome</keyword>
<dbReference type="InterPro" id="IPR009839">
    <property type="entry name" value="SseB_N"/>
</dbReference>
<dbReference type="Proteomes" id="UP000183442">
    <property type="component" value="Unassembled WGS sequence"/>
</dbReference>
<dbReference type="EMBL" id="FOTL01000005">
    <property type="protein sequence ID" value="SFL30439.1"/>
    <property type="molecule type" value="Genomic_DNA"/>
</dbReference>
<feature type="domain" description="SseB protein N-terminal" evidence="1">
    <location>
        <begin position="10"/>
        <end position="139"/>
    </location>
</feature>
<accession>A0A126QZU3</accession>
<reference evidence="4" key="2">
    <citation type="submission" date="2016-02" db="EMBL/GenBank/DDBJ databases">
        <title>The draft genome sequence of the rumen methanogen Methanobrevibacter olleyae YLM1.</title>
        <authorList>
            <consortium name="New Zealand Agricultural Greenhouse Gas Research Centre/Pastoral Greenhouse Gas Research Consortium"/>
            <person name="Kelly W.J."/>
            <person name="Li D."/>
            <person name="Lambie S.C."/>
            <person name="Attwood G.T."/>
            <person name="Altermann E."/>
            <person name="Leahy S.C."/>
        </authorList>
    </citation>
    <scope>NUCLEOTIDE SEQUENCE [LARGE SCALE GENOMIC DNA]</scope>
    <source>
        <strain evidence="4">YLM1</strain>
    </source>
</reference>
<gene>
    <name evidence="3" type="ORF">SAMN02910297_00530</name>
    <name evidence="2" type="ORF">YLM1_0787</name>
</gene>
<dbReference type="EMBL" id="CP014265">
    <property type="protein sequence ID" value="AMK15344.1"/>
    <property type="molecule type" value="Genomic_DNA"/>
</dbReference>
<dbReference type="AlphaFoldDB" id="A0A126QZU3"/>
<evidence type="ECO:0000259" key="1">
    <source>
        <dbReference type="Pfam" id="PF07179"/>
    </source>
</evidence>
<protein>
    <submittedName>
        <fullName evidence="3">SseB protein N-terminal domain-containing protein</fullName>
    </submittedName>
</protein>
<dbReference type="GeneID" id="28489083"/>
<reference evidence="2 4" key="1">
    <citation type="journal article" date="2016" name="Genome Announc.">
        <title>Draft Genome Sequence of the Rumen Methanogen Methanobrevibacter olleyae YLM1.</title>
        <authorList>
            <person name="Kelly W.J."/>
            <person name="Li D."/>
            <person name="Lambie S.C."/>
            <person name="Cox F."/>
            <person name="Attwood G.T."/>
            <person name="Altermann E."/>
            <person name="Leahy S.C."/>
        </authorList>
    </citation>
    <scope>NUCLEOTIDE SEQUENCE [LARGE SCALE GENOMIC DNA]</scope>
    <source>
        <strain evidence="2 4">YLM1</strain>
    </source>
</reference>
<dbReference type="RefSeq" id="WP_067146515.1">
    <property type="nucleotide sequence ID" value="NZ_CP014265.1"/>
</dbReference>
<dbReference type="KEGG" id="mol:YLM1_0787"/>
<dbReference type="Proteomes" id="UP000066376">
    <property type="component" value="Chromosome"/>
</dbReference>
<name>A0A126QZU3_METOL</name>
<organism evidence="2 4">
    <name type="scientific">Methanobrevibacter olleyae</name>
    <dbReference type="NCBI Taxonomy" id="294671"/>
    <lineage>
        <taxon>Archaea</taxon>
        <taxon>Methanobacteriati</taxon>
        <taxon>Methanobacteriota</taxon>
        <taxon>Methanomada group</taxon>
        <taxon>Methanobacteria</taxon>
        <taxon>Methanobacteriales</taxon>
        <taxon>Methanobacteriaceae</taxon>
        <taxon>Methanobrevibacter</taxon>
    </lineage>
</organism>
<evidence type="ECO:0000313" key="5">
    <source>
        <dbReference type="Proteomes" id="UP000183442"/>
    </source>
</evidence>
<evidence type="ECO:0000313" key="2">
    <source>
        <dbReference type="EMBL" id="AMK15344.1"/>
    </source>
</evidence>